<reference evidence="1" key="1">
    <citation type="submission" date="2014-09" db="EMBL/GenBank/DDBJ databases">
        <authorList>
            <person name="Magalhaes I.L.F."/>
            <person name="Oliveira U."/>
            <person name="Santos F.R."/>
            <person name="Vidigal T.H.D.A."/>
            <person name="Brescovit A.D."/>
            <person name="Santos A.J."/>
        </authorList>
    </citation>
    <scope>NUCLEOTIDE SEQUENCE</scope>
    <source>
        <tissue evidence="1">Shoot tissue taken approximately 20 cm above the soil surface</tissue>
    </source>
</reference>
<dbReference type="AlphaFoldDB" id="A0A0A9EX67"/>
<reference evidence="1" key="2">
    <citation type="journal article" date="2015" name="Data Brief">
        <title>Shoot transcriptome of the giant reed, Arundo donax.</title>
        <authorList>
            <person name="Barrero R.A."/>
            <person name="Guerrero F.D."/>
            <person name="Moolhuijzen P."/>
            <person name="Goolsby J.A."/>
            <person name="Tidwell J."/>
            <person name="Bellgard S.E."/>
            <person name="Bellgard M.I."/>
        </authorList>
    </citation>
    <scope>NUCLEOTIDE SEQUENCE</scope>
    <source>
        <tissue evidence="1">Shoot tissue taken approximately 20 cm above the soil surface</tissue>
    </source>
</reference>
<evidence type="ECO:0000313" key="1">
    <source>
        <dbReference type="EMBL" id="JAE03564.1"/>
    </source>
</evidence>
<protein>
    <submittedName>
        <fullName evidence="1">Uncharacterized protein</fullName>
    </submittedName>
</protein>
<dbReference type="EMBL" id="GBRH01194332">
    <property type="protein sequence ID" value="JAE03564.1"/>
    <property type="molecule type" value="Transcribed_RNA"/>
</dbReference>
<accession>A0A0A9EX67</accession>
<sequence length="73" mass="8647">MADGHHSNWRHFRKPGQESFVRLGRLKIKAYTQRQAKWSCPRDAATSFIEHKRLRNIWLSHAVHVVYFCGNLT</sequence>
<organism evidence="1">
    <name type="scientific">Arundo donax</name>
    <name type="common">Giant reed</name>
    <name type="synonym">Donax arundinaceus</name>
    <dbReference type="NCBI Taxonomy" id="35708"/>
    <lineage>
        <taxon>Eukaryota</taxon>
        <taxon>Viridiplantae</taxon>
        <taxon>Streptophyta</taxon>
        <taxon>Embryophyta</taxon>
        <taxon>Tracheophyta</taxon>
        <taxon>Spermatophyta</taxon>
        <taxon>Magnoliopsida</taxon>
        <taxon>Liliopsida</taxon>
        <taxon>Poales</taxon>
        <taxon>Poaceae</taxon>
        <taxon>PACMAD clade</taxon>
        <taxon>Arundinoideae</taxon>
        <taxon>Arundineae</taxon>
        <taxon>Arundo</taxon>
    </lineage>
</organism>
<proteinExistence type="predicted"/>
<name>A0A0A9EX67_ARUDO</name>